<dbReference type="EMBL" id="CAXDID020000083">
    <property type="protein sequence ID" value="CAL6019531.1"/>
    <property type="molecule type" value="Genomic_DNA"/>
</dbReference>
<dbReference type="Proteomes" id="UP001642409">
    <property type="component" value="Unassembled WGS sequence"/>
</dbReference>
<comment type="caution">
    <text evidence="1">The sequence shown here is derived from an EMBL/GenBank/DDBJ whole genome shotgun (WGS) entry which is preliminary data.</text>
</comment>
<evidence type="ECO:0000313" key="1">
    <source>
        <dbReference type="EMBL" id="CAI9944095.1"/>
    </source>
</evidence>
<reference evidence="1" key="1">
    <citation type="submission" date="2023-06" db="EMBL/GenBank/DDBJ databases">
        <authorList>
            <person name="Kurt Z."/>
        </authorList>
    </citation>
    <scope>NUCLEOTIDE SEQUENCE</scope>
</reference>
<name>A0AA86U5Z5_9EUKA</name>
<reference evidence="2 3" key="2">
    <citation type="submission" date="2024-07" db="EMBL/GenBank/DDBJ databases">
        <authorList>
            <person name="Akdeniz Z."/>
        </authorList>
    </citation>
    <scope>NUCLEOTIDE SEQUENCE [LARGE SCALE GENOMIC DNA]</scope>
</reference>
<proteinExistence type="predicted"/>
<sequence length="130" mass="15704">MQYTQLDLKRILSYFISQVQFEARSLQHKKLIWGDKMSYIYSYRRESIKLSLLPELWAFFSLINLFCSPQYLPLFNEGILQDWVYLYRDPKIIGQLSYKWGPLQMKRAPLICGFLWQLILTYNCNIFIDI</sequence>
<gene>
    <name evidence="2" type="ORF">HINF_LOCUS26993</name>
    <name evidence="1" type="ORF">HINF_LOCUS31740</name>
</gene>
<dbReference type="EMBL" id="CATOUU010000721">
    <property type="protein sequence ID" value="CAI9944095.1"/>
    <property type="molecule type" value="Genomic_DNA"/>
</dbReference>
<evidence type="ECO:0000313" key="3">
    <source>
        <dbReference type="Proteomes" id="UP001642409"/>
    </source>
</evidence>
<dbReference type="AlphaFoldDB" id="A0AA86U5Z5"/>
<accession>A0AA86U5Z5</accession>
<organism evidence="1">
    <name type="scientific">Hexamita inflata</name>
    <dbReference type="NCBI Taxonomy" id="28002"/>
    <lineage>
        <taxon>Eukaryota</taxon>
        <taxon>Metamonada</taxon>
        <taxon>Diplomonadida</taxon>
        <taxon>Hexamitidae</taxon>
        <taxon>Hexamitinae</taxon>
        <taxon>Hexamita</taxon>
    </lineage>
</organism>
<evidence type="ECO:0000313" key="2">
    <source>
        <dbReference type="EMBL" id="CAL6019531.1"/>
    </source>
</evidence>
<keyword evidence="3" id="KW-1185">Reference proteome</keyword>
<protein>
    <submittedName>
        <fullName evidence="2">Hypothetical_protein</fullName>
    </submittedName>
</protein>